<evidence type="ECO:0000313" key="4">
    <source>
        <dbReference type="EMBL" id="RJL20472.1"/>
    </source>
</evidence>
<sequence>MIDWGRVVQLRDEVGAAEFGPLLELFLDEVEVVVMRLQAADPAKLADDLHFIRGSAANLGFSGLAALCRDAETALARRMPQAVCLDRLRGCYARSKQIFLRDLAHAVGPDLIRDIGAA</sequence>
<organism evidence="4 5">
    <name type="scientific">Paracoccus siganidrum</name>
    <dbReference type="NCBI Taxonomy" id="1276757"/>
    <lineage>
        <taxon>Bacteria</taxon>
        <taxon>Pseudomonadati</taxon>
        <taxon>Pseudomonadota</taxon>
        <taxon>Alphaproteobacteria</taxon>
        <taxon>Rhodobacterales</taxon>
        <taxon>Paracoccaceae</taxon>
        <taxon>Paracoccus</taxon>
    </lineage>
</organism>
<dbReference type="Pfam" id="PF01627">
    <property type="entry name" value="Hpt"/>
    <property type="match status" value="1"/>
</dbReference>
<evidence type="ECO:0000313" key="5">
    <source>
        <dbReference type="Proteomes" id="UP000283587"/>
    </source>
</evidence>
<keyword evidence="5" id="KW-1185">Reference proteome</keyword>
<evidence type="ECO:0000256" key="1">
    <source>
        <dbReference type="ARBA" id="ARBA00023012"/>
    </source>
</evidence>
<dbReference type="InterPro" id="IPR036641">
    <property type="entry name" value="HPT_dom_sf"/>
</dbReference>
<feature type="modified residue" description="Phosphohistidine" evidence="2">
    <location>
        <position position="50"/>
    </location>
</feature>
<dbReference type="InterPro" id="IPR008207">
    <property type="entry name" value="Sig_transdc_His_kin_Hpt_dom"/>
</dbReference>
<dbReference type="SUPFAM" id="SSF47226">
    <property type="entry name" value="Histidine-containing phosphotransfer domain, HPT domain"/>
    <property type="match status" value="1"/>
</dbReference>
<reference evidence="5" key="1">
    <citation type="submission" date="2018-09" db="EMBL/GenBank/DDBJ databases">
        <title>Paracoccus onubensis nov. sp. a moderate halophilic bacterium isolated from Gruta de las Maravillas (Aracena, Spain).</title>
        <authorList>
            <person name="Jurado V."/>
            <person name="Gutierrez-Patricio S."/>
            <person name="Gonzalez-Pimentel J.L."/>
            <person name="Miller A.Z."/>
            <person name="Laiz L."/>
            <person name="Saiz-Jimenez C."/>
        </authorList>
    </citation>
    <scope>NUCLEOTIDE SEQUENCE [LARGE SCALE GENOMIC DNA]</scope>
    <source>
        <strain evidence="5">DSM 26381</strain>
    </source>
</reference>
<dbReference type="Gene3D" id="1.20.120.160">
    <property type="entry name" value="HPT domain"/>
    <property type="match status" value="1"/>
</dbReference>
<accession>A0A419AB27</accession>
<keyword evidence="1" id="KW-0902">Two-component regulatory system</keyword>
<keyword evidence="2" id="KW-0597">Phosphoprotein</keyword>
<gene>
    <name evidence="4" type="ORF">D3P05_03385</name>
</gene>
<name>A0A419AB27_9RHOB</name>
<evidence type="ECO:0000256" key="2">
    <source>
        <dbReference type="PROSITE-ProRule" id="PRU00110"/>
    </source>
</evidence>
<feature type="domain" description="HPt" evidence="3">
    <location>
        <begin position="11"/>
        <end position="118"/>
    </location>
</feature>
<evidence type="ECO:0000259" key="3">
    <source>
        <dbReference type="PROSITE" id="PS50894"/>
    </source>
</evidence>
<comment type="caution">
    <text evidence="4">The sequence shown here is derived from an EMBL/GenBank/DDBJ whole genome shotgun (WGS) entry which is preliminary data.</text>
</comment>
<dbReference type="AlphaFoldDB" id="A0A419AB27"/>
<protein>
    <submittedName>
        <fullName evidence="4">Hpt domain-containing protein</fullName>
    </submittedName>
</protein>
<dbReference type="Proteomes" id="UP000283587">
    <property type="component" value="Unassembled WGS sequence"/>
</dbReference>
<dbReference type="OrthoDB" id="7867809at2"/>
<dbReference type="GO" id="GO:0004672">
    <property type="term" value="F:protein kinase activity"/>
    <property type="evidence" value="ECO:0007669"/>
    <property type="project" value="UniProtKB-ARBA"/>
</dbReference>
<dbReference type="GO" id="GO:0000160">
    <property type="term" value="P:phosphorelay signal transduction system"/>
    <property type="evidence" value="ECO:0007669"/>
    <property type="project" value="UniProtKB-KW"/>
</dbReference>
<proteinExistence type="predicted"/>
<dbReference type="PROSITE" id="PS50894">
    <property type="entry name" value="HPT"/>
    <property type="match status" value="1"/>
</dbReference>
<dbReference type="EMBL" id="QZEW01000010">
    <property type="protein sequence ID" value="RJL20472.1"/>
    <property type="molecule type" value="Genomic_DNA"/>
</dbReference>
<dbReference type="RefSeq" id="WP_119896781.1">
    <property type="nucleotide sequence ID" value="NZ_QNRC01000004.1"/>
</dbReference>